<protein>
    <submittedName>
        <fullName evidence="2">Uncharacterized protein</fullName>
    </submittedName>
</protein>
<dbReference type="AlphaFoldDB" id="A0AA88DYW2"/>
<proteinExistence type="predicted"/>
<evidence type="ECO:0000313" key="2">
    <source>
        <dbReference type="EMBL" id="GMN62791.1"/>
    </source>
</evidence>
<keyword evidence="3" id="KW-1185">Reference proteome</keyword>
<sequence length="111" mass="12396">MPKRPPAQHPMRSADPIRSARSLCRRSPVKGKGDDEDVGSTSKSMWDETYSDPIQVPIGPITRARAKKFKDALIGLIRAIWSQAIVWRAIEGITSNNQPNKCVIQVLEETE</sequence>
<evidence type="ECO:0000313" key="3">
    <source>
        <dbReference type="Proteomes" id="UP001187192"/>
    </source>
</evidence>
<feature type="region of interest" description="Disordered" evidence="1">
    <location>
        <begin position="1"/>
        <end position="46"/>
    </location>
</feature>
<name>A0AA88DYW2_FICCA</name>
<dbReference type="EMBL" id="BTGU01000135">
    <property type="protein sequence ID" value="GMN62791.1"/>
    <property type="molecule type" value="Genomic_DNA"/>
</dbReference>
<comment type="caution">
    <text evidence="2">The sequence shown here is derived from an EMBL/GenBank/DDBJ whole genome shotgun (WGS) entry which is preliminary data.</text>
</comment>
<gene>
    <name evidence="2" type="ORF">TIFTF001_031877</name>
</gene>
<organism evidence="2 3">
    <name type="scientific">Ficus carica</name>
    <name type="common">Common fig</name>
    <dbReference type="NCBI Taxonomy" id="3494"/>
    <lineage>
        <taxon>Eukaryota</taxon>
        <taxon>Viridiplantae</taxon>
        <taxon>Streptophyta</taxon>
        <taxon>Embryophyta</taxon>
        <taxon>Tracheophyta</taxon>
        <taxon>Spermatophyta</taxon>
        <taxon>Magnoliopsida</taxon>
        <taxon>eudicotyledons</taxon>
        <taxon>Gunneridae</taxon>
        <taxon>Pentapetalae</taxon>
        <taxon>rosids</taxon>
        <taxon>fabids</taxon>
        <taxon>Rosales</taxon>
        <taxon>Moraceae</taxon>
        <taxon>Ficeae</taxon>
        <taxon>Ficus</taxon>
    </lineage>
</organism>
<accession>A0AA88DYW2</accession>
<reference evidence="2" key="1">
    <citation type="submission" date="2023-07" db="EMBL/GenBank/DDBJ databases">
        <title>draft genome sequence of fig (Ficus carica).</title>
        <authorList>
            <person name="Takahashi T."/>
            <person name="Nishimura K."/>
        </authorList>
    </citation>
    <scope>NUCLEOTIDE SEQUENCE</scope>
</reference>
<evidence type="ECO:0000256" key="1">
    <source>
        <dbReference type="SAM" id="MobiDB-lite"/>
    </source>
</evidence>
<dbReference type="Proteomes" id="UP001187192">
    <property type="component" value="Unassembled WGS sequence"/>
</dbReference>